<keyword evidence="1 3" id="KW-0378">Hydrolase</keyword>
<reference evidence="3 4" key="1">
    <citation type="submission" date="2023-03" db="EMBL/GenBank/DDBJ databases">
        <title>Complete genome of Arcanobacterium canis strain DSM 25104 isolated in 2010 from a canine otitis externa in Germany.</title>
        <authorList>
            <person name="Borowiak M."/>
            <person name="Kreitlow A."/>
            <person name="Malorny B."/>
            <person name="Laemmler C."/>
            <person name="Prenger-Berninghoff E."/>
            <person name="Ploetz M."/>
            <person name="Abdulmawjood A."/>
        </authorList>
    </citation>
    <scope>NUCLEOTIDE SEQUENCE [LARGE SCALE GENOMIC DNA]</scope>
    <source>
        <strain evidence="3 4">DSM 25104</strain>
    </source>
</reference>
<evidence type="ECO:0000259" key="2">
    <source>
        <dbReference type="Pfam" id="PF00561"/>
    </source>
</evidence>
<dbReference type="Gene3D" id="3.40.50.1820">
    <property type="entry name" value="alpha/beta hydrolase"/>
    <property type="match status" value="1"/>
</dbReference>
<gene>
    <name evidence="3" type="ORF">P7079_00735</name>
</gene>
<dbReference type="EMBL" id="CP121208">
    <property type="protein sequence ID" value="WFM83541.1"/>
    <property type="molecule type" value="Genomic_DNA"/>
</dbReference>
<dbReference type="Pfam" id="PF00561">
    <property type="entry name" value="Abhydrolase_1"/>
    <property type="match status" value="1"/>
</dbReference>
<evidence type="ECO:0000313" key="3">
    <source>
        <dbReference type="EMBL" id="WFM83541.1"/>
    </source>
</evidence>
<dbReference type="InterPro" id="IPR000639">
    <property type="entry name" value="Epox_hydrolase-like"/>
</dbReference>
<dbReference type="InterPro" id="IPR000073">
    <property type="entry name" value="AB_hydrolase_1"/>
</dbReference>
<proteinExistence type="predicted"/>
<evidence type="ECO:0000256" key="1">
    <source>
        <dbReference type="ARBA" id="ARBA00022801"/>
    </source>
</evidence>
<accession>A0ABY8FYE4</accession>
<dbReference type="SUPFAM" id="SSF53474">
    <property type="entry name" value="alpha/beta-Hydrolases"/>
    <property type="match status" value="1"/>
</dbReference>
<feature type="domain" description="AB hydrolase-1" evidence="2">
    <location>
        <begin position="39"/>
        <end position="287"/>
    </location>
</feature>
<dbReference type="PRINTS" id="PR00412">
    <property type="entry name" value="EPOXHYDRLASE"/>
</dbReference>
<dbReference type="Proteomes" id="UP001215216">
    <property type="component" value="Chromosome"/>
</dbReference>
<dbReference type="GO" id="GO:0016787">
    <property type="term" value="F:hydrolase activity"/>
    <property type="evidence" value="ECO:0007669"/>
    <property type="project" value="UniProtKB-KW"/>
</dbReference>
<evidence type="ECO:0000313" key="4">
    <source>
        <dbReference type="Proteomes" id="UP001215216"/>
    </source>
</evidence>
<dbReference type="RefSeq" id="WP_278012936.1">
    <property type="nucleotide sequence ID" value="NZ_CP121208.1"/>
</dbReference>
<dbReference type="PANTHER" id="PTHR43329">
    <property type="entry name" value="EPOXIDE HYDROLASE"/>
    <property type="match status" value="1"/>
</dbReference>
<name>A0ABY8FYE4_9ACTO</name>
<protein>
    <submittedName>
        <fullName evidence="3">Alpha/beta hydrolase</fullName>
    </submittedName>
</protein>
<organism evidence="3 4">
    <name type="scientific">Arcanobacterium canis</name>
    <dbReference type="NCBI Taxonomy" id="999183"/>
    <lineage>
        <taxon>Bacteria</taxon>
        <taxon>Bacillati</taxon>
        <taxon>Actinomycetota</taxon>
        <taxon>Actinomycetes</taxon>
        <taxon>Actinomycetales</taxon>
        <taxon>Actinomycetaceae</taxon>
        <taxon>Arcanobacterium</taxon>
    </lineage>
</organism>
<sequence>MPADTSCITLPGPWEHKFVQANGAQFHLVHMGEFSKELPLVLLVHGFPQYWWAWRHQLAPLADAGFNVAAIDIRGVGGSDKTPGVVDSLTLAEDLVALVRTLGYERAVLVGHGRGGGHAWTATALAPDLIKGLVTVSSPHPRTLQRIGFHVTFKTWRHSLSTILPVTGKRYLANSQRVEDLLVEWSAPGNTGASAESHNYAAAMALPGAAGLALERFRWSWAGQLRARGREYLSVSRTPVSSPVLAIRGELDPLLPPRAWARDGDFAHGSYTKVQIPYAGHFVPEEQPTRFTEVLLGFLNDLRP</sequence>
<dbReference type="InterPro" id="IPR029058">
    <property type="entry name" value="AB_hydrolase_fold"/>
</dbReference>
<keyword evidence="4" id="KW-1185">Reference proteome</keyword>